<organism evidence="1 2">
    <name type="scientific">Dryococelus australis</name>
    <dbReference type="NCBI Taxonomy" id="614101"/>
    <lineage>
        <taxon>Eukaryota</taxon>
        <taxon>Metazoa</taxon>
        <taxon>Ecdysozoa</taxon>
        <taxon>Arthropoda</taxon>
        <taxon>Hexapoda</taxon>
        <taxon>Insecta</taxon>
        <taxon>Pterygota</taxon>
        <taxon>Neoptera</taxon>
        <taxon>Polyneoptera</taxon>
        <taxon>Phasmatodea</taxon>
        <taxon>Verophasmatodea</taxon>
        <taxon>Anareolatae</taxon>
        <taxon>Phasmatidae</taxon>
        <taxon>Eurycanthinae</taxon>
        <taxon>Dryococelus</taxon>
    </lineage>
</organism>
<keyword evidence="2" id="KW-1185">Reference proteome</keyword>
<evidence type="ECO:0000313" key="2">
    <source>
        <dbReference type="Proteomes" id="UP001159363"/>
    </source>
</evidence>
<gene>
    <name evidence="1" type="ORF">PR048_013229</name>
</gene>
<proteinExistence type="predicted"/>
<name>A0ABQ9HRW5_9NEOP</name>
<sequence length="121" mass="13596">MKTPFKKKENTCACIRKSGKEATRGFSPSAYDMVVIQTVCSIQILKNTKARLGKQTYLVKFAAIFSAQVGVVTESSKIAVSELAMVYHTVRHTSVIAAWIVQINLSRKCLWIQMWQKKNAL</sequence>
<protein>
    <submittedName>
        <fullName evidence="1">Uncharacterized protein</fullName>
    </submittedName>
</protein>
<dbReference type="EMBL" id="JARBHB010000004">
    <property type="protein sequence ID" value="KAJ8887015.1"/>
    <property type="molecule type" value="Genomic_DNA"/>
</dbReference>
<reference evidence="1 2" key="1">
    <citation type="submission" date="2023-02" db="EMBL/GenBank/DDBJ databases">
        <title>LHISI_Scaffold_Assembly.</title>
        <authorList>
            <person name="Stuart O.P."/>
            <person name="Cleave R."/>
            <person name="Magrath M.J.L."/>
            <person name="Mikheyev A.S."/>
        </authorList>
    </citation>
    <scope>NUCLEOTIDE SEQUENCE [LARGE SCALE GENOMIC DNA]</scope>
    <source>
        <strain evidence="1">Daus_M_001</strain>
        <tissue evidence="1">Leg muscle</tissue>
    </source>
</reference>
<dbReference type="Proteomes" id="UP001159363">
    <property type="component" value="Chromosome X"/>
</dbReference>
<comment type="caution">
    <text evidence="1">The sequence shown here is derived from an EMBL/GenBank/DDBJ whole genome shotgun (WGS) entry which is preliminary data.</text>
</comment>
<accession>A0ABQ9HRW5</accession>
<evidence type="ECO:0000313" key="1">
    <source>
        <dbReference type="EMBL" id="KAJ8887015.1"/>
    </source>
</evidence>